<dbReference type="EMBL" id="UOFI01000087">
    <property type="protein sequence ID" value="VAW66907.1"/>
    <property type="molecule type" value="Genomic_DNA"/>
</dbReference>
<evidence type="ECO:0000313" key="2">
    <source>
        <dbReference type="EMBL" id="VAW66907.1"/>
    </source>
</evidence>
<dbReference type="AlphaFoldDB" id="A0A3B0XUE9"/>
<sequence>MNPKNDDFLKQSRKQLNESADSLDAATLSRLNQARQKALKTHTKRRFMPFKLPVAGIMASISIATIAGWLWTSQLPPVASVQLAFDDEDLNMLTSNAELELLEELEFVSWLVLEQEVTPDIGNTQEQRNAG</sequence>
<dbReference type="InterPro" id="IPR022064">
    <property type="entry name" value="DUF3619"/>
</dbReference>
<name>A0A3B0XUE9_9ZZZZ</name>
<keyword evidence="1" id="KW-1133">Transmembrane helix</keyword>
<reference evidence="2" key="1">
    <citation type="submission" date="2018-06" db="EMBL/GenBank/DDBJ databases">
        <authorList>
            <person name="Zhirakovskaya E."/>
        </authorList>
    </citation>
    <scope>NUCLEOTIDE SEQUENCE</scope>
</reference>
<proteinExistence type="predicted"/>
<evidence type="ECO:0000256" key="1">
    <source>
        <dbReference type="SAM" id="Phobius"/>
    </source>
</evidence>
<accession>A0A3B0XUE9</accession>
<organism evidence="2">
    <name type="scientific">hydrothermal vent metagenome</name>
    <dbReference type="NCBI Taxonomy" id="652676"/>
    <lineage>
        <taxon>unclassified sequences</taxon>
        <taxon>metagenomes</taxon>
        <taxon>ecological metagenomes</taxon>
    </lineage>
</organism>
<feature type="transmembrane region" description="Helical" evidence="1">
    <location>
        <begin position="50"/>
        <end position="71"/>
    </location>
</feature>
<keyword evidence="1" id="KW-0472">Membrane</keyword>
<keyword evidence="1" id="KW-0812">Transmembrane</keyword>
<gene>
    <name evidence="2" type="ORF">MNBD_GAMMA09-3123</name>
</gene>
<protein>
    <recommendedName>
        <fullName evidence="3">DUF3619 family protein</fullName>
    </recommendedName>
</protein>
<evidence type="ECO:0008006" key="3">
    <source>
        <dbReference type="Google" id="ProtNLM"/>
    </source>
</evidence>
<dbReference type="Pfam" id="PF12279">
    <property type="entry name" value="DUF3619"/>
    <property type="match status" value="1"/>
</dbReference>